<organism evidence="11 12">
    <name type="scientific">Maioricimonas rarisocia</name>
    <dbReference type="NCBI Taxonomy" id="2528026"/>
    <lineage>
        <taxon>Bacteria</taxon>
        <taxon>Pseudomonadati</taxon>
        <taxon>Planctomycetota</taxon>
        <taxon>Planctomycetia</taxon>
        <taxon>Planctomycetales</taxon>
        <taxon>Planctomycetaceae</taxon>
        <taxon>Maioricimonas</taxon>
    </lineage>
</organism>
<keyword evidence="12" id="KW-1185">Reference proteome</keyword>
<dbReference type="NCBIfam" id="TIGR00358">
    <property type="entry name" value="3_prime_RNase"/>
    <property type="match status" value="1"/>
</dbReference>
<keyword evidence="4 8" id="KW-0540">Nuclease</keyword>
<comment type="similarity">
    <text evidence="8">Belongs to the RNR ribonuclease family. RNase R subfamily.</text>
</comment>
<dbReference type="GO" id="GO:0008859">
    <property type="term" value="F:exoribonuclease II activity"/>
    <property type="evidence" value="ECO:0007669"/>
    <property type="project" value="UniProtKB-UniRule"/>
</dbReference>
<dbReference type="EMBL" id="CP036275">
    <property type="protein sequence ID" value="QDU41349.1"/>
    <property type="molecule type" value="Genomic_DNA"/>
</dbReference>
<reference evidence="11 12" key="1">
    <citation type="submission" date="2019-02" db="EMBL/GenBank/DDBJ databases">
        <title>Deep-cultivation of Planctomycetes and their phenomic and genomic characterization uncovers novel biology.</title>
        <authorList>
            <person name="Wiegand S."/>
            <person name="Jogler M."/>
            <person name="Boedeker C."/>
            <person name="Pinto D."/>
            <person name="Vollmers J."/>
            <person name="Rivas-Marin E."/>
            <person name="Kohn T."/>
            <person name="Peeters S.H."/>
            <person name="Heuer A."/>
            <person name="Rast P."/>
            <person name="Oberbeckmann S."/>
            <person name="Bunk B."/>
            <person name="Jeske O."/>
            <person name="Meyerdierks A."/>
            <person name="Storesund J.E."/>
            <person name="Kallscheuer N."/>
            <person name="Luecker S."/>
            <person name="Lage O.M."/>
            <person name="Pohl T."/>
            <person name="Merkel B.J."/>
            <person name="Hornburger P."/>
            <person name="Mueller R.-W."/>
            <person name="Bruemmer F."/>
            <person name="Labrenz M."/>
            <person name="Spormann A.M."/>
            <person name="Op den Camp H."/>
            <person name="Overmann J."/>
            <person name="Amann R."/>
            <person name="Jetten M.S.M."/>
            <person name="Mascher T."/>
            <person name="Medema M.H."/>
            <person name="Devos D.P."/>
            <person name="Kaster A.-K."/>
            <person name="Ovreas L."/>
            <person name="Rohde M."/>
            <person name="Galperin M.Y."/>
            <person name="Jogler C."/>
        </authorList>
    </citation>
    <scope>NUCLEOTIDE SEQUENCE [LARGE SCALE GENOMIC DNA]</scope>
    <source>
        <strain evidence="11 12">Mal4</strain>
    </source>
</reference>
<evidence type="ECO:0000256" key="4">
    <source>
        <dbReference type="ARBA" id="ARBA00022722"/>
    </source>
</evidence>
<dbReference type="InterPro" id="IPR011805">
    <property type="entry name" value="RNase_R"/>
</dbReference>
<dbReference type="InterPro" id="IPR003029">
    <property type="entry name" value="S1_domain"/>
</dbReference>
<dbReference type="CDD" id="cd04471">
    <property type="entry name" value="S1_RNase_R"/>
    <property type="match status" value="1"/>
</dbReference>
<evidence type="ECO:0000256" key="9">
    <source>
        <dbReference type="SAM" id="MobiDB-lite"/>
    </source>
</evidence>
<dbReference type="GO" id="GO:0006402">
    <property type="term" value="P:mRNA catabolic process"/>
    <property type="evidence" value="ECO:0007669"/>
    <property type="project" value="TreeGrafter"/>
</dbReference>
<dbReference type="InterPro" id="IPR012340">
    <property type="entry name" value="NA-bd_OB-fold"/>
</dbReference>
<dbReference type="Pfam" id="PF00575">
    <property type="entry name" value="S1"/>
    <property type="match status" value="1"/>
</dbReference>
<evidence type="ECO:0000259" key="10">
    <source>
        <dbReference type="PROSITE" id="PS50126"/>
    </source>
</evidence>
<evidence type="ECO:0000256" key="7">
    <source>
        <dbReference type="ARBA" id="ARBA00022884"/>
    </source>
</evidence>
<feature type="domain" description="S1 motif" evidence="10">
    <location>
        <begin position="624"/>
        <end position="706"/>
    </location>
</feature>
<evidence type="ECO:0000256" key="5">
    <source>
        <dbReference type="ARBA" id="ARBA00022801"/>
    </source>
</evidence>
<feature type="compositionally biased region" description="Basic residues" evidence="9">
    <location>
        <begin position="746"/>
        <end position="759"/>
    </location>
</feature>
<dbReference type="InterPro" id="IPR001900">
    <property type="entry name" value="RNase_II/R"/>
</dbReference>
<dbReference type="PANTHER" id="PTHR23355:SF9">
    <property type="entry name" value="DIS3-LIKE EXONUCLEASE 2"/>
    <property type="match status" value="1"/>
</dbReference>
<dbReference type="GO" id="GO:0003723">
    <property type="term" value="F:RNA binding"/>
    <property type="evidence" value="ECO:0007669"/>
    <property type="project" value="UniProtKB-UniRule"/>
</dbReference>
<dbReference type="SMART" id="SM00316">
    <property type="entry name" value="S1"/>
    <property type="match status" value="1"/>
</dbReference>
<dbReference type="PANTHER" id="PTHR23355">
    <property type="entry name" value="RIBONUCLEASE"/>
    <property type="match status" value="1"/>
</dbReference>
<comment type="function">
    <text evidence="8">3'-5' exoribonuclease that releases 5'-nucleoside monophosphates and is involved in maturation of structured RNAs.</text>
</comment>
<feature type="region of interest" description="Disordered" evidence="9">
    <location>
        <begin position="705"/>
        <end position="759"/>
    </location>
</feature>
<proteinExistence type="inferred from homology"/>
<dbReference type="SUPFAM" id="SSF50249">
    <property type="entry name" value="Nucleic acid-binding proteins"/>
    <property type="match status" value="4"/>
</dbReference>
<accession>A0A517ZFY1</accession>
<dbReference type="RefSeq" id="WP_145372645.1">
    <property type="nucleotide sequence ID" value="NZ_CP036275.1"/>
</dbReference>
<keyword evidence="7 8" id="KW-0694">RNA-binding</keyword>
<dbReference type="HAMAP" id="MF_01895">
    <property type="entry name" value="RNase_R"/>
    <property type="match status" value="1"/>
</dbReference>
<evidence type="ECO:0000256" key="2">
    <source>
        <dbReference type="ARBA" id="ARBA00004496"/>
    </source>
</evidence>
<protein>
    <recommendedName>
        <fullName evidence="8">Ribonuclease R</fullName>
        <shortName evidence="8">RNase R</shortName>
        <ecNumber evidence="8">3.1.13.1</ecNumber>
    </recommendedName>
</protein>
<name>A0A517ZFY1_9PLAN</name>
<comment type="catalytic activity">
    <reaction evidence="1 8">
        <text>Exonucleolytic cleavage in the 3'- to 5'-direction to yield nucleoside 5'-phosphates.</text>
        <dbReference type="EC" id="3.1.13.1"/>
    </reaction>
</comment>
<comment type="subcellular location">
    <subcellularLocation>
        <location evidence="2 8">Cytoplasm</location>
    </subcellularLocation>
</comment>
<keyword evidence="3 8" id="KW-0963">Cytoplasm</keyword>
<dbReference type="InterPro" id="IPR050180">
    <property type="entry name" value="RNR_Ribonuclease"/>
</dbReference>
<dbReference type="NCBIfam" id="TIGR02063">
    <property type="entry name" value="RNase_R"/>
    <property type="match status" value="1"/>
</dbReference>
<evidence type="ECO:0000256" key="8">
    <source>
        <dbReference type="HAMAP-Rule" id="MF_01895"/>
    </source>
</evidence>
<dbReference type="AlphaFoldDB" id="A0A517ZFY1"/>
<dbReference type="Pfam" id="PF08206">
    <property type="entry name" value="OB_RNB"/>
    <property type="match status" value="1"/>
</dbReference>
<dbReference type="SMART" id="SM00955">
    <property type="entry name" value="RNB"/>
    <property type="match status" value="1"/>
</dbReference>
<dbReference type="Proteomes" id="UP000320496">
    <property type="component" value="Chromosome"/>
</dbReference>
<dbReference type="Gene3D" id="2.40.50.140">
    <property type="entry name" value="Nucleic acid-binding proteins"/>
    <property type="match status" value="2"/>
</dbReference>
<evidence type="ECO:0000256" key="6">
    <source>
        <dbReference type="ARBA" id="ARBA00022839"/>
    </source>
</evidence>
<sequence>MSTLAEDILAFIGRSGYKPLKPKNLAKKLGVTKKRLSKFEEALDALEASGDIRRSSSGRVQPKTAAGLVAGVVRRTSSGMGFVIPHEPRPANIEGDIFIDQRDMSDAYSGDEVLVRLTGRRRSGGQRCGVIVDVLERATNTFVGTYFEEAGAGWVEIDGNNFNEAIWVGDPGAKGAQDEDKVVIEMLRFPSQHTPGEAVLTKVLGGRGEPGVDTLTIIHEYGLPDEFPEEILNEARLEAENFNPDDLGDREDLTKQTIVTIDPADARDFDDAISLERTDKGHWLLGVHIADVAHFVQPGSVLDREAQQRGNSVYLPTRVLPMLPEVISNGLASLQEKKVRFTKSAFIEFTEDGTPVHTRFARTAIRVTKRFAYEQVLPVVKEPERHKGKVPAKVRKLLADMYELAMTLRGRRFRRGALELDMPEIELEFDKDGRVSGAHEASHDESHQMIEEFMLAANVAVATKMADLGWPFLRRVHGSPTPMKLKAFSEFAAALGYPMKTAESRSELQKVLSEAKGEPEEYAISYALLRSLKRAEYSPAELGHYALAEDHYCHFTSPIRRYPDLVIHRLMDAIISGNATYAGPGIEGLTKLGLHCSTTERRADSAERELTQMKLLHYLESRIGDELDAVITGVERFGIFCRGTDLPAEGLVHISTLAGSEIFDFDRTSHSLIGRRSGETYRLGDRVRVSVAHVDVDRRELDMRLVKRLPQSGRRKKSHSPAGKSDRSDRKSGGRGQKNRSETRSKRSGPSKKRSRRRK</sequence>
<dbReference type="OrthoDB" id="9764149at2"/>
<dbReference type="PROSITE" id="PS50126">
    <property type="entry name" value="S1"/>
    <property type="match status" value="1"/>
</dbReference>
<evidence type="ECO:0000256" key="1">
    <source>
        <dbReference type="ARBA" id="ARBA00001849"/>
    </source>
</evidence>
<dbReference type="KEGG" id="mri:Mal4_57150"/>
<dbReference type="InterPro" id="IPR004476">
    <property type="entry name" value="RNase_II/RNase_R"/>
</dbReference>
<dbReference type="InterPro" id="IPR013223">
    <property type="entry name" value="RNase_B_OB_dom"/>
</dbReference>
<keyword evidence="5 8" id="KW-0378">Hydrolase</keyword>
<dbReference type="GO" id="GO:0005829">
    <property type="term" value="C:cytosol"/>
    <property type="evidence" value="ECO:0007669"/>
    <property type="project" value="TreeGrafter"/>
</dbReference>
<dbReference type="EC" id="3.1.13.1" evidence="8"/>
<keyword evidence="6 8" id="KW-0269">Exonuclease</keyword>
<dbReference type="InterPro" id="IPR040476">
    <property type="entry name" value="CSD2"/>
</dbReference>
<evidence type="ECO:0000256" key="3">
    <source>
        <dbReference type="ARBA" id="ARBA00022490"/>
    </source>
</evidence>
<gene>
    <name evidence="8 11" type="primary">rnr</name>
    <name evidence="11" type="ORF">Mal4_57150</name>
</gene>
<dbReference type="Pfam" id="PF17876">
    <property type="entry name" value="CSD2"/>
    <property type="match status" value="1"/>
</dbReference>
<dbReference type="Pfam" id="PF00773">
    <property type="entry name" value="RNB"/>
    <property type="match status" value="1"/>
</dbReference>
<evidence type="ECO:0000313" key="12">
    <source>
        <dbReference type="Proteomes" id="UP000320496"/>
    </source>
</evidence>
<evidence type="ECO:0000313" key="11">
    <source>
        <dbReference type="EMBL" id="QDU41349.1"/>
    </source>
</evidence>